<dbReference type="AlphaFoldDB" id="A0A4Z0YX92"/>
<name>A0A4Z0YX92_9PEZI</name>
<protein>
    <submittedName>
        <fullName evidence="2">Uncharacterized protein</fullName>
    </submittedName>
</protein>
<feature type="compositionally biased region" description="Polar residues" evidence="1">
    <location>
        <begin position="274"/>
        <end position="284"/>
    </location>
</feature>
<keyword evidence="3" id="KW-1185">Reference proteome</keyword>
<dbReference type="OrthoDB" id="4778568at2759"/>
<evidence type="ECO:0000256" key="1">
    <source>
        <dbReference type="SAM" id="MobiDB-lite"/>
    </source>
</evidence>
<feature type="compositionally biased region" description="Basic and acidic residues" evidence="1">
    <location>
        <begin position="328"/>
        <end position="338"/>
    </location>
</feature>
<organism evidence="2 3">
    <name type="scientific">Xylaria hypoxylon</name>
    <dbReference type="NCBI Taxonomy" id="37992"/>
    <lineage>
        <taxon>Eukaryota</taxon>
        <taxon>Fungi</taxon>
        <taxon>Dikarya</taxon>
        <taxon>Ascomycota</taxon>
        <taxon>Pezizomycotina</taxon>
        <taxon>Sordariomycetes</taxon>
        <taxon>Xylariomycetidae</taxon>
        <taxon>Xylariales</taxon>
        <taxon>Xylariaceae</taxon>
        <taxon>Xylaria</taxon>
    </lineage>
</organism>
<feature type="compositionally biased region" description="Basic and acidic residues" evidence="1">
    <location>
        <begin position="171"/>
        <end position="181"/>
    </location>
</feature>
<feature type="compositionally biased region" description="Polar residues" evidence="1">
    <location>
        <begin position="214"/>
        <end position="230"/>
    </location>
</feature>
<sequence length="338" mass="36568">MVNLLVKFVHADCLFDPSNQCRAYLEARCVNLNSYEGLEESVEDFVLDRVELTHKDDNAARNLRFKFFISVSWEIHGEAVSRDLGLMNSAEFGLQVKMIERRGCTDILVVNYRYYVATGESGPSRLRVRGGGKTESEGSGESHGAYDIDEKGQMAYPDDPSVGGYEGSVTLDREDYDRGSEKTGTSVTGGDGNSRIHVDSHSHPGGPDMEQHHGPSSTPSAQANPTTLTTDGPEIQVQARLPLTSLHQTKSSEDEPSSITSTVQPVAVDKASPRQGSMRSSASTVGLLAQPRTPTHARSFGEAESYTPPDAPRKKAARRPLIPTSSTAKDKAGDGRGN</sequence>
<evidence type="ECO:0000313" key="2">
    <source>
        <dbReference type="EMBL" id="TGJ83840.1"/>
    </source>
</evidence>
<accession>A0A4Z0YX92</accession>
<dbReference type="EMBL" id="SKBN01000082">
    <property type="protein sequence ID" value="TGJ83840.1"/>
    <property type="molecule type" value="Genomic_DNA"/>
</dbReference>
<evidence type="ECO:0000313" key="3">
    <source>
        <dbReference type="Proteomes" id="UP000297716"/>
    </source>
</evidence>
<dbReference type="Proteomes" id="UP000297716">
    <property type="component" value="Unassembled WGS sequence"/>
</dbReference>
<gene>
    <name evidence="2" type="ORF">E0Z10_g4925</name>
</gene>
<feature type="region of interest" description="Disordered" evidence="1">
    <location>
        <begin position="123"/>
        <end position="338"/>
    </location>
</feature>
<proteinExistence type="predicted"/>
<comment type="caution">
    <text evidence="2">The sequence shown here is derived from an EMBL/GenBank/DDBJ whole genome shotgun (WGS) entry which is preliminary data.</text>
</comment>
<reference evidence="2 3" key="1">
    <citation type="submission" date="2019-03" db="EMBL/GenBank/DDBJ databases">
        <title>Draft genome sequence of Xylaria hypoxylon DSM 108379, a ubiquitous saprotrophic-parasitic fungi on hardwood.</title>
        <authorList>
            <person name="Buettner E."/>
            <person name="Leonhardt S."/>
            <person name="Gebauer A.M."/>
            <person name="Liers C."/>
            <person name="Hofrichter M."/>
            <person name="Kellner H."/>
        </authorList>
    </citation>
    <scope>NUCLEOTIDE SEQUENCE [LARGE SCALE GENOMIC DNA]</scope>
    <source>
        <strain evidence="2 3">DSM 108379</strain>
    </source>
</reference>